<dbReference type="PANTHER" id="PTHR24305">
    <property type="entry name" value="CYTOCHROME P450"/>
    <property type="match status" value="1"/>
</dbReference>
<dbReference type="Pfam" id="PF00067">
    <property type="entry name" value="p450"/>
    <property type="match status" value="1"/>
</dbReference>
<reference evidence="8 9" key="1">
    <citation type="journal article" date="2011" name="PLoS Genet.">
        <title>Finished genome of the fungal wheat pathogen Mycosphaerella graminicola reveals dispensome structure, chromosome plasticity, and stealth pathogenesis.</title>
        <authorList>
            <person name="Goodwin S.B."/>
            <person name="Ben M'barek S."/>
            <person name="Dhillon B."/>
            <person name="Wittenberg A.H.J."/>
            <person name="Crane C.F."/>
            <person name="Hane J.K."/>
            <person name="Foster A.J."/>
            <person name="Van der Lee T.A.J."/>
            <person name="Grimwood J."/>
            <person name="Aerts A."/>
            <person name="Antoniw J."/>
            <person name="Bailey A."/>
            <person name="Bluhm B."/>
            <person name="Bowler J."/>
            <person name="Bristow J."/>
            <person name="van der Burgt A."/>
            <person name="Canto-Canche B."/>
            <person name="Churchill A.C.L."/>
            <person name="Conde-Ferraez L."/>
            <person name="Cools H.J."/>
            <person name="Coutinho P.M."/>
            <person name="Csukai M."/>
            <person name="Dehal P."/>
            <person name="De Wit P."/>
            <person name="Donzelli B."/>
            <person name="van de Geest H.C."/>
            <person name="van Ham R.C.H.J."/>
            <person name="Hammond-Kosack K.E."/>
            <person name="Henrissat B."/>
            <person name="Kilian A."/>
            <person name="Kobayashi A.K."/>
            <person name="Koopmann E."/>
            <person name="Kourmpetis Y."/>
            <person name="Kuzniar A."/>
            <person name="Lindquist E."/>
            <person name="Lombard V."/>
            <person name="Maliepaard C."/>
            <person name="Martins N."/>
            <person name="Mehrabi R."/>
            <person name="Nap J.P.H."/>
            <person name="Ponomarenko A."/>
            <person name="Rudd J.J."/>
            <person name="Salamov A."/>
            <person name="Schmutz J."/>
            <person name="Schouten H.J."/>
            <person name="Shapiro H."/>
            <person name="Stergiopoulos I."/>
            <person name="Torriani S.F.F."/>
            <person name="Tu H."/>
            <person name="de Vries R.P."/>
            <person name="Waalwijk C."/>
            <person name="Ware S.B."/>
            <person name="Wiebenga A."/>
            <person name="Zwiers L.-H."/>
            <person name="Oliver R.P."/>
            <person name="Grigoriev I.V."/>
            <person name="Kema G.H.J."/>
        </authorList>
    </citation>
    <scope>NUCLEOTIDE SEQUENCE [LARGE SCALE GENOMIC DNA]</scope>
    <source>
        <strain evidence="9">CBS 115943 / IPO323</strain>
    </source>
</reference>
<evidence type="ECO:0000256" key="5">
    <source>
        <dbReference type="PIRSR" id="PIRSR602401-1"/>
    </source>
</evidence>
<dbReference type="STRING" id="336722.F9X622"/>
<dbReference type="InterPro" id="IPR036396">
    <property type="entry name" value="Cyt_P450_sf"/>
</dbReference>
<dbReference type="InParanoid" id="F9X622"/>
<dbReference type="GO" id="GO:0004497">
    <property type="term" value="F:monooxygenase activity"/>
    <property type="evidence" value="ECO:0007669"/>
    <property type="project" value="UniProtKB-KW"/>
</dbReference>
<sequence length="437" mass="49825">MGIISILLPSLAAFLLFQWAISAWRAYNSPLSALPGPWYAPFTNIHLQIGFARGTVWRQVEAAHAKYGGMMRLGPRQIWVSDKVALKQIISQIDLNKVMMYAEMSRDKNSAVQNIRPDPSTHQLTYDSIGECAFGRGFGSVAPDTEPEPGFSKEQWQKIPDNIAKGLSMRYAIVFLKRSLRKLGIHMEFDWPAEMVAVTGRQDLVQHLIDNGVRPDNGQKMSARDILDQLSELMLAGAETTSATMCYFMMELARNPDVRKKLFKDLPALGLDDPLITGVEVRQDPRFAYLTACMQENLRMHPIASEFGRRTTDKPVVLNGFEVPPYTVVSASYRALHYNEEYWPQPHRFWPERFLPIDHPLKGDAPNADTSAYYPFSSGKHSCVGMNFAWHEMRVVLANYCARFDITEEPGQKEDIRQYITMQFHDGNWNARLYPRL</sequence>
<dbReference type="InterPro" id="IPR001128">
    <property type="entry name" value="Cyt_P450"/>
</dbReference>
<gene>
    <name evidence="8" type="primary">CYP-3</name>
    <name evidence="8" type="ORF">MYCGRDRAFT_38151</name>
</gene>
<dbReference type="InterPro" id="IPR002401">
    <property type="entry name" value="Cyt_P450_E_grp-I"/>
</dbReference>
<dbReference type="GeneID" id="13395817"/>
<dbReference type="eggNOG" id="KOG0158">
    <property type="taxonomic scope" value="Eukaryota"/>
</dbReference>
<keyword evidence="4 5" id="KW-0408">Iron</keyword>
<evidence type="ECO:0000256" key="6">
    <source>
        <dbReference type="RuleBase" id="RU000461"/>
    </source>
</evidence>
<evidence type="ECO:0000256" key="7">
    <source>
        <dbReference type="SAM" id="SignalP"/>
    </source>
</evidence>
<dbReference type="InterPro" id="IPR017972">
    <property type="entry name" value="Cyt_P450_CS"/>
</dbReference>
<dbReference type="OMA" id="GPWYAPL"/>
<dbReference type="GO" id="GO:0020037">
    <property type="term" value="F:heme binding"/>
    <property type="evidence" value="ECO:0007669"/>
    <property type="project" value="InterPro"/>
</dbReference>
<evidence type="ECO:0000256" key="1">
    <source>
        <dbReference type="ARBA" id="ARBA00001971"/>
    </source>
</evidence>
<dbReference type="Proteomes" id="UP000008062">
    <property type="component" value="Chromosome 3"/>
</dbReference>
<keyword evidence="9" id="KW-1185">Reference proteome</keyword>
<keyword evidence="5 6" id="KW-0349">Heme</keyword>
<dbReference type="PANTHER" id="PTHR24305:SF232">
    <property type="entry name" value="P450, PUTATIVE (EUROFUNG)-RELATED"/>
    <property type="match status" value="1"/>
</dbReference>
<evidence type="ECO:0000256" key="2">
    <source>
        <dbReference type="ARBA" id="ARBA00010617"/>
    </source>
</evidence>
<comment type="similarity">
    <text evidence="2 6">Belongs to the cytochrome P450 family.</text>
</comment>
<name>F9X622_ZYMTI</name>
<keyword evidence="3 5" id="KW-0479">Metal-binding</keyword>
<accession>F9X622</accession>
<dbReference type="CDD" id="cd00302">
    <property type="entry name" value="cytochrome_P450"/>
    <property type="match status" value="1"/>
</dbReference>
<dbReference type="PRINTS" id="PR00385">
    <property type="entry name" value="P450"/>
</dbReference>
<dbReference type="AlphaFoldDB" id="F9X622"/>
<feature type="chain" id="PRO_5003391150" evidence="7">
    <location>
        <begin position="24"/>
        <end position="437"/>
    </location>
</feature>
<dbReference type="GO" id="GO:0016705">
    <property type="term" value="F:oxidoreductase activity, acting on paired donors, with incorporation or reduction of molecular oxygen"/>
    <property type="evidence" value="ECO:0007669"/>
    <property type="project" value="InterPro"/>
</dbReference>
<dbReference type="RefSeq" id="XP_003853657.1">
    <property type="nucleotide sequence ID" value="XM_003853609.1"/>
</dbReference>
<dbReference type="GO" id="GO:0005506">
    <property type="term" value="F:iron ion binding"/>
    <property type="evidence" value="ECO:0007669"/>
    <property type="project" value="InterPro"/>
</dbReference>
<dbReference type="OrthoDB" id="655030at2759"/>
<evidence type="ECO:0000313" key="9">
    <source>
        <dbReference type="Proteomes" id="UP000008062"/>
    </source>
</evidence>
<evidence type="ECO:0000256" key="3">
    <source>
        <dbReference type="ARBA" id="ARBA00022723"/>
    </source>
</evidence>
<dbReference type="KEGG" id="ztr:MYCGRDRAFT_38151"/>
<feature type="signal peptide" evidence="7">
    <location>
        <begin position="1"/>
        <end position="23"/>
    </location>
</feature>
<dbReference type="Gene3D" id="1.10.630.10">
    <property type="entry name" value="Cytochrome P450"/>
    <property type="match status" value="1"/>
</dbReference>
<dbReference type="PRINTS" id="PR00463">
    <property type="entry name" value="EP450I"/>
</dbReference>
<dbReference type="EMBL" id="CM001198">
    <property type="protein sequence ID" value="EGP88633.1"/>
    <property type="molecule type" value="Genomic_DNA"/>
</dbReference>
<dbReference type="HOGENOM" id="CLU_001570_14_2_1"/>
<proteinExistence type="inferred from homology"/>
<keyword evidence="7" id="KW-0732">Signal</keyword>
<dbReference type="SUPFAM" id="SSF48264">
    <property type="entry name" value="Cytochrome P450"/>
    <property type="match status" value="1"/>
</dbReference>
<dbReference type="PROSITE" id="PS00086">
    <property type="entry name" value="CYTOCHROME_P450"/>
    <property type="match status" value="1"/>
</dbReference>
<dbReference type="InterPro" id="IPR050121">
    <property type="entry name" value="Cytochrome_P450_monoxygenase"/>
</dbReference>
<keyword evidence="6 8" id="KW-0503">Monooxygenase</keyword>
<organism evidence="8 9">
    <name type="scientific">Zymoseptoria tritici (strain CBS 115943 / IPO323)</name>
    <name type="common">Speckled leaf blotch fungus</name>
    <name type="synonym">Septoria tritici</name>
    <dbReference type="NCBI Taxonomy" id="336722"/>
    <lineage>
        <taxon>Eukaryota</taxon>
        <taxon>Fungi</taxon>
        <taxon>Dikarya</taxon>
        <taxon>Ascomycota</taxon>
        <taxon>Pezizomycotina</taxon>
        <taxon>Dothideomycetes</taxon>
        <taxon>Dothideomycetidae</taxon>
        <taxon>Mycosphaerellales</taxon>
        <taxon>Mycosphaerellaceae</taxon>
        <taxon>Zymoseptoria</taxon>
    </lineage>
</organism>
<evidence type="ECO:0000313" key="8">
    <source>
        <dbReference type="EMBL" id="EGP88633.1"/>
    </source>
</evidence>
<keyword evidence="6" id="KW-0560">Oxidoreductase</keyword>
<protein>
    <submittedName>
        <fullName evidence="8">P450 monooxygenase</fullName>
    </submittedName>
</protein>
<evidence type="ECO:0000256" key="4">
    <source>
        <dbReference type="ARBA" id="ARBA00023004"/>
    </source>
</evidence>
<comment type="cofactor">
    <cofactor evidence="1 5">
        <name>heme</name>
        <dbReference type="ChEBI" id="CHEBI:30413"/>
    </cofactor>
</comment>
<feature type="binding site" description="axial binding residue" evidence="5">
    <location>
        <position position="383"/>
    </location>
    <ligand>
        <name>heme</name>
        <dbReference type="ChEBI" id="CHEBI:30413"/>
    </ligand>
    <ligandPart>
        <name>Fe</name>
        <dbReference type="ChEBI" id="CHEBI:18248"/>
    </ligandPart>
</feature>